<accession>A0AAV7I5N7</accession>
<evidence type="ECO:0000313" key="2">
    <source>
        <dbReference type="Proteomes" id="UP000826195"/>
    </source>
</evidence>
<dbReference type="Proteomes" id="UP000826195">
    <property type="component" value="Unassembled WGS sequence"/>
</dbReference>
<organism evidence="1 2">
    <name type="scientific">Cotesia glomerata</name>
    <name type="common">Lepidopteran parasitic wasp</name>
    <name type="synonym">Apanteles glomeratus</name>
    <dbReference type="NCBI Taxonomy" id="32391"/>
    <lineage>
        <taxon>Eukaryota</taxon>
        <taxon>Metazoa</taxon>
        <taxon>Ecdysozoa</taxon>
        <taxon>Arthropoda</taxon>
        <taxon>Hexapoda</taxon>
        <taxon>Insecta</taxon>
        <taxon>Pterygota</taxon>
        <taxon>Neoptera</taxon>
        <taxon>Endopterygota</taxon>
        <taxon>Hymenoptera</taxon>
        <taxon>Apocrita</taxon>
        <taxon>Ichneumonoidea</taxon>
        <taxon>Braconidae</taxon>
        <taxon>Microgastrinae</taxon>
        <taxon>Cotesia</taxon>
    </lineage>
</organism>
<dbReference type="EMBL" id="JAHXZJ010002237">
    <property type="protein sequence ID" value="KAH0546670.1"/>
    <property type="molecule type" value="Genomic_DNA"/>
</dbReference>
<proteinExistence type="predicted"/>
<evidence type="ECO:0000313" key="1">
    <source>
        <dbReference type="EMBL" id="KAH0546670.1"/>
    </source>
</evidence>
<keyword evidence="2" id="KW-1185">Reference proteome</keyword>
<name>A0AAV7I5N7_COTGL</name>
<protein>
    <submittedName>
        <fullName evidence="1">Uncharacterized protein</fullName>
    </submittedName>
</protein>
<gene>
    <name evidence="1" type="ORF">KQX54_013399</name>
</gene>
<reference evidence="1 2" key="1">
    <citation type="journal article" date="2021" name="J. Hered.">
        <title>A chromosome-level genome assembly of the parasitoid wasp, Cotesia glomerata (Hymenoptera: Braconidae).</title>
        <authorList>
            <person name="Pinto B.J."/>
            <person name="Weis J.J."/>
            <person name="Gamble T."/>
            <person name="Ode P.J."/>
            <person name="Paul R."/>
            <person name="Zaspel J.M."/>
        </authorList>
    </citation>
    <scope>NUCLEOTIDE SEQUENCE [LARGE SCALE GENOMIC DNA]</scope>
    <source>
        <strain evidence="1">CgM1</strain>
    </source>
</reference>
<dbReference type="AlphaFoldDB" id="A0AAV7I5N7"/>
<sequence>MPPKKNTTGKKISKKAFALIWWVQEGTKDIIPACKIPNKSRTPGSIIKLKWENFKTKIVGLHEAKIIAIDTNYEELNTILLDDKGNVHDFADKLFVKDVLERKRKAADDAKDIKNSKVAKRSSFEDELSGTSSLFSHRKSSMKLDKPPVLSTNISPVIRSVEVTDTSRNLSYKTNESGYSQMLACVSSPVTSASNDQQFKLINLSKRNNDASAKVNENVSQDDTHNTPVYAFSSNTMEIPPSTFGCHSSDSNHSGENYDTFMKTIETVEKKTAAHTTSNHTMTIPSASSKCHILDLSLENSRNLHCNKDVIIKTNYQPSEPLNFSTKSNNSSGTLQTNNDTFFITADVTAHEDFDQIYPANRKRTKNQEPFMLTEESNVPNGVEQSYINNEVEEINCTEKTETAEISIGALHTFMPNNVTIDDIQQFERVYAGIKKAHEQQIKSNANLCAAVEIEIWIGSGLYLSQAVVTSLKKNSVDKKGNPSWKKFVTLVILEVYGDNIGNFSANGKRGCEYPSIDSNFFEALFSWVKSKFTTEKITKQSYSSVINGIAWKKRTKITSVAFDQISENNLQFFGKIVSALKKNVAWQEEAKDRDMQVKDLLEPGSDKAKISESYHIYFPKDAISYIQRKSTIANNISDWKVLVKDALLEIYKSDLINYSAKGTRSNKSVGIDQQVYKAILAWARSRTKETITDTEFVNYVNKIISNKRLYIKNDLPLKELTPNNNINIELENCQGSTSQQALVHLETVSPSGQYLVSSESENIIQQSLNVLQYEYDDGSTYLNM</sequence>
<comment type="caution">
    <text evidence="1">The sequence shown here is derived from an EMBL/GenBank/DDBJ whole genome shotgun (WGS) entry which is preliminary data.</text>
</comment>